<evidence type="ECO:0000313" key="1">
    <source>
        <dbReference type="RefSeq" id="XP_016492425.1"/>
    </source>
</evidence>
<reference evidence="1" key="1">
    <citation type="submission" date="2025-08" db="UniProtKB">
        <authorList>
            <consortium name="RefSeq"/>
        </authorList>
    </citation>
    <scope>IDENTIFICATION</scope>
</reference>
<dbReference type="Gene3D" id="2.40.70.10">
    <property type="entry name" value="Acid Proteases"/>
    <property type="match status" value="1"/>
</dbReference>
<dbReference type="OrthoDB" id="437338at2759"/>
<proteinExistence type="predicted"/>
<organism evidence="1">
    <name type="scientific">Nicotiana tabacum</name>
    <name type="common">Common tobacco</name>
    <dbReference type="NCBI Taxonomy" id="4097"/>
    <lineage>
        <taxon>Eukaryota</taxon>
        <taxon>Viridiplantae</taxon>
        <taxon>Streptophyta</taxon>
        <taxon>Embryophyta</taxon>
        <taxon>Tracheophyta</taxon>
        <taxon>Spermatophyta</taxon>
        <taxon>Magnoliopsida</taxon>
        <taxon>eudicotyledons</taxon>
        <taxon>Gunneridae</taxon>
        <taxon>Pentapetalae</taxon>
        <taxon>asterids</taxon>
        <taxon>lamiids</taxon>
        <taxon>Solanales</taxon>
        <taxon>Solanaceae</taxon>
        <taxon>Nicotianoideae</taxon>
        <taxon>Nicotianeae</taxon>
        <taxon>Nicotiana</taxon>
    </lineage>
</organism>
<dbReference type="InterPro" id="IPR021109">
    <property type="entry name" value="Peptidase_aspartic_dom_sf"/>
</dbReference>
<name>A0A1S4BU71_TOBAC</name>
<gene>
    <name evidence="1" type="primary">LOC107811949</name>
</gene>
<sequence>MAKAQNSLFLYTVHKFRFYGKINRICGSAFAKKLLLLRFCPTSPASACAPWYRFCGLASMRLSQLLRTLRFCDQQVAYAASQMQQKLHICTHCPVPLQATSASGANQVSGSRSTTRAYSMRQRDDQNRVDVVIGKFHIFGLCVVTLFDPGFAHSYVCSSRVFPENVKFVRLDCVFPTDLVEMPFQDYDVIIDMDWLHRYHAIVDCRSKCMTFKAPTFSHIVIQGERLLTSNIIFAIMARKMISQGCEAYLTHVVDTHLESPSLKDIPVLCEFPDVFPENLPGCPRKGKLNFL</sequence>
<dbReference type="OMA" id="RICGSAF"/>
<dbReference type="AlphaFoldDB" id="A0A1S4BU71"/>
<dbReference type="PaxDb" id="4097-A0A1S4BU71"/>
<dbReference type="KEGG" id="nta:107811949"/>
<dbReference type="RefSeq" id="XP_016492425.1">
    <property type="nucleotide sequence ID" value="XM_016636939.1"/>
</dbReference>
<dbReference type="Pfam" id="PF08284">
    <property type="entry name" value="RVP_2"/>
    <property type="match status" value="2"/>
</dbReference>
<accession>A0A1S4BU71</accession>
<protein>
    <submittedName>
        <fullName evidence="1">Uncharacterized protein</fullName>
    </submittedName>
</protein>